<dbReference type="Proteomes" id="UP000245629">
    <property type="component" value="Chromosome 2"/>
</dbReference>
<dbReference type="RefSeq" id="WP_109328106.1">
    <property type="nucleotide sequence ID" value="NZ_CP029353.1"/>
</dbReference>
<name>A0A2S2CRV1_9PROT</name>
<dbReference type="AlphaFoldDB" id="A0A2S2CRV1"/>
<protein>
    <submittedName>
        <fullName evidence="1">Uncharacterized protein</fullName>
    </submittedName>
</protein>
<sequence length="377" mass="39823">MTGAGARSPSAAAERAVALVRALDAATTPQDADALSRPAAALGLAPRMPGDPGEELRRGGVAGLRRHLWDAYGPALEERFGLPLCRHLTAVVADAEAGPPDAVATAGALARLARQGRMDHRQRPSGPLQRSIEATAAALAESVGGEAERLRRTLETPDAPDLRAVSLMVLRIEGVRWVLDILDHPPALARLSRDARRLSRRALGRSAETIRGFIAARDLLSLYDNASVVSQVDHLLTLAGRLLDALRDGEEERTAFVAPDDETALRGFGAALADLADVLGRIALRSVAARDLSPALAVTALKQLHCLHLLASRLGPDRPPEFETLELVIARQAEAAALALRGARGQSAGLPDEAHREQAAALSLLLHSLGLEPPAKP</sequence>
<dbReference type="EMBL" id="CP029353">
    <property type="protein sequence ID" value="AWK87212.1"/>
    <property type="molecule type" value="Genomic_DNA"/>
</dbReference>
<keyword evidence="2" id="KW-1185">Reference proteome</keyword>
<evidence type="ECO:0000313" key="1">
    <source>
        <dbReference type="EMBL" id="AWK87212.1"/>
    </source>
</evidence>
<dbReference type="KEGG" id="azz:DEW08_14170"/>
<dbReference type="OrthoDB" id="7305550at2"/>
<proteinExistence type="predicted"/>
<organism evidence="1 2">
    <name type="scientific">Azospirillum thermophilum</name>
    <dbReference type="NCBI Taxonomy" id="2202148"/>
    <lineage>
        <taxon>Bacteria</taxon>
        <taxon>Pseudomonadati</taxon>
        <taxon>Pseudomonadota</taxon>
        <taxon>Alphaproteobacteria</taxon>
        <taxon>Rhodospirillales</taxon>
        <taxon>Azospirillaceae</taxon>
        <taxon>Azospirillum</taxon>
    </lineage>
</organism>
<gene>
    <name evidence="1" type="ORF">DEW08_14170</name>
</gene>
<evidence type="ECO:0000313" key="2">
    <source>
        <dbReference type="Proteomes" id="UP000245629"/>
    </source>
</evidence>
<reference evidence="2" key="1">
    <citation type="submission" date="2018-05" db="EMBL/GenBank/DDBJ databases">
        <title>Azospirillum thermophila sp. nov., a novel isolated from hot spring.</title>
        <authorList>
            <person name="Zhao Z."/>
        </authorList>
    </citation>
    <scope>NUCLEOTIDE SEQUENCE [LARGE SCALE GENOMIC DNA]</scope>
    <source>
        <strain evidence="2">CFH 70021</strain>
    </source>
</reference>
<accession>A0A2S2CRV1</accession>